<dbReference type="InterPro" id="IPR029044">
    <property type="entry name" value="Nucleotide-diphossugar_trans"/>
</dbReference>
<dbReference type="NCBIfam" id="TIGR01656">
    <property type="entry name" value="Histidinol-ppas"/>
    <property type="match status" value="1"/>
</dbReference>
<evidence type="ECO:0000256" key="4">
    <source>
        <dbReference type="ARBA" id="ARBA00022723"/>
    </source>
</evidence>
<dbReference type="InterPro" id="IPR006543">
    <property type="entry name" value="Histidinol-phos"/>
</dbReference>
<evidence type="ECO:0000313" key="9">
    <source>
        <dbReference type="EMBL" id="TDD69538.1"/>
    </source>
</evidence>
<dbReference type="RefSeq" id="WP_132103541.1">
    <property type="nucleotide sequence ID" value="NZ_SMLB01000014.1"/>
</dbReference>
<dbReference type="NCBIfam" id="TIGR01509">
    <property type="entry name" value="HAD-SF-IA-v3"/>
    <property type="match status" value="1"/>
</dbReference>
<evidence type="ECO:0000256" key="2">
    <source>
        <dbReference type="ARBA" id="ARBA00005628"/>
    </source>
</evidence>
<evidence type="ECO:0000256" key="5">
    <source>
        <dbReference type="ARBA" id="ARBA00022801"/>
    </source>
</evidence>
<feature type="domain" description="Glycosyltransferase 2-like" evidence="8">
    <location>
        <begin position="43"/>
        <end position="101"/>
    </location>
</feature>
<dbReference type="Gene3D" id="3.90.550.10">
    <property type="entry name" value="Spore Coat Polysaccharide Biosynthesis Protein SpsA, Chain A"/>
    <property type="match status" value="1"/>
</dbReference>
<dbReference type="InterPro" id="IPR006439">
    <property type="entry name" value="HAD-SF_hydro_IA"/>
</dbReference>
<comment type="subcellular location">
    <subcellularLocation>
        <location evidence="1">Cytoplasm</location>
    </subcellularLocation>
</comment>
<evidence type="ECO:0000256" key="3">
    <source>
        <dbReference type="ARBA" id="ARBA00022490"/>
    </source>
</evidence>
<protein>
    <recommendedName>
        <fullName evidence="7">D,D-heptose 1,7-bisphosphate phosphatase</fullName>
    </recommendedName>
</protein>
<reference evidence="9 10" key="1">
    <citation type="submission" date="2019-02" db="EMBL/GenBank/DDBJ databases">
        <title>Draft genome sequences of novel Actinobacteria.</title>
        <authorList>
            <person name="Sahin N."/>
            <person name="Ay H."/>
            <person name="Saygin H."/>
        </authorList>
    </citation>
    <scope>NUCLEOTIDE SEQUENCE [LARGE SCALE GENOMIC DNA]</scope>
    <source>
        <strain evidence="9 10">8K307</strain>
    </source>
</reference>
<dbReference type="SUPFAM" id="SSF56784">
    <property type="entry name" value="HAD-like"/>
    <property type="match status" value="1"/>
</dbReference>
<comment type="similarity">
    <text evidence="2">Belongs to the GmhB family.</text>
</comment>
<dbReference type="GO" id="GO:0005975">
    <property type="term" value="P:carbohydrate metabolic process"/>
    <property type="evidence" value="ECO:0007669"/>
    <property type="project" value="InterPro"/>
</dbReference>
<keyword evidence="3" id="KW-0963">Cytoplasm</keyword>
<keyword evidence="5 9" id="KW-0378">Hydrolase</keyword>
<keyword evidence="4" id="KW-0479">Metal-binding</keyword>
<dbReference type="InterPro" id="IPR004446">
    <property type="entry name" value="Heptose_bisP_phosphatase"/>
</dbReference>
<dbReference type="GO" id="GO:0046872">
    <property type="term" value="F:metal ion binding"/>
    <property type="evidence" value="ECO:0007669"/>
    <property type="project" value="UniProtKB-KW"/>
</dbReference>
<dbReference type="PANTHER" id="PTHR42891:SF1">
    <property type="entry name" value="D-GLYCERO-BETA-D-MANNO-HEPTOSE-1,7-BISPHOSPHATE 7-PHOSPHATASE"/>
    <property type="match status" value="1"/>
</dbReference>
<name>A0A4R5AB32_9ACTN</name>
<sequence>MAVLPTTVVVPTIGRPSLDVLLRSLRESAGPRPADVIVVDDSETRSGPAAARNRGWRRARTPWVSFLDDDVIAEPDWLARLAGDIAAAGPDVAGSQGHVTVPLPARRRPTDWERGTAGLQDARWITADMSYRRSALVAAGGFDERFPRAYREDADLALRVQDAGGRLVHGRRGVVHPVRPAGFWASVRAQAGNADDVLMRRLHGPDWRERAGAGPGRRRAHLATTAAAAGALALAATGQRRAAGAAAAGWLAATARFAGRRIAPGPGDPAELARMLLTSAVIPPAAAWHAAAGWLRHRGAGPWRGVPDLVLLDRDGTLIHDVPYNGDPERVEPLPGAADALDRLRAAGVRVGVVTNQSGIARGLLTEDDVERVGKRVEQLLGPFDVWRSCPHGPDDGCGCRKPAPGMVASACAELGVPPDRCVVIGDIGADVAAAEAAGATGVLVPGPQTRPEEVAAARHTAPDLGTAADALLGGAW</sequence>
<dbReference type="InterPro" id="IPR006549">
    <property type="entry name" value="HAD-SF_hydro_IIIA"/>
</dbReference>
<evidence type="ECO:0000313" key="10">
    <source>
        <dbReference type="Proteomes" id="UP000295217"/>
    </source>
</evidence>
<dbReference type="NCBIfam" id="TIGR01662">
    <property type="entry name" value="HAD-SF-IIIA"/>
    <property type="match status" value="1"/>
</dbReference>
<evidence type="ECO:0000256" key="1">
    <source>
        <dbReference type="ARBA" id="ARBA00004496"/>
    </source>
</evidence>
<dbReference type="SUPFAM" id="SSF53448">
    <property type="entry name" value="Nucleotide-diphospho-sugar transferases"/>
    <property type="match status" value="1"/>
</dbReference>
<proteinExistence type="inferred from homology"/>
<dbReference type="GO" id="GO:0005737">
    <property type="term" value="C:cytoplasm"/>
    <property type="evidence" value="ECO:0007669"/>
    <property type="project" value="UniProtKB-SubCell"/>
</dbReference>
<accession>A0A4R5AB32</accession>
<dbReference type="Pfam" id="PF13344">
    <property type="entry name" value="Hydrolase_6"/>
    <property type="match status" value="1"/>
</dbReference>
<organism evidence="9 10">
    <name type="scientific">Jiangella aurantiaca</name>
    <dbReference type="NCBI Taxonomy" id="2530373"/>
    <lineage>
        <taxon>Bacteria</taxon>
        <taxon>Bacillati</taxon>
        <taxon>Actinomycetota</taxon>
        <taxon>Actinomycetes</taxon>
        <taxon>Jiangellales</taxon>
        <taxon>Jiangellaceae</taxon>
        <taxon>Jiangella</taxon>
    </lineage>
</organism>
<dbReference type="InterPro" id="IPR006357">
    <property type="entry name" value="HAD-SF_hydro_IIA"/>
</dbReference>
<evidence type="ECO:0000256" key="6">
    <source>
        <dbReference type="ARBA" id="ARBA00023277"/>
    </source>
</evidence>
<dbReference type="EMBL" id="SMLB01000014">
    <property type="protein sequence ID" value="TDD69538.1"/>
    <property type="molecule type" value="Genomic_DNA"/>
</dbReference>
<dbReference type="Gene3D" id="3.40.50.1000">
    <property type="entry name" value="HAD superfamily/HAD-like"/>
    <property type="match status" value="1"/>
</dbReference>
<dbReference type="Pfam" id="PF00535">
    <property type="entry name" value="Glycos_transf_2"/>
    <property type="match status" value="1"/>
</dbReference>
<dbReference type="InterPro" id="IPR001173">
    <property type="entry name" value="Glyco_trans_2-like"/>
</dbReference>
<dbReference type="OrthoDB" id="9781367at2"/>
<gene>
    <name evidence="9" type="ORF">E1262_12930</name>
</gene>
<comment type="caution">
    <text evidence="9">The sequence shown here is derived from an EMBL/GenBank/DDBJ whole genome shotgun (WGS) entry which is preliminary data.</text>
</comment>
<keyword evidence="6" id="KW-0119">Carbohydrate metabolism</keyword>
<dbReference type="GO" id="GO:0016791">
    <property type="term" value="F:phosphatase activity"/>
    <property type="evidence" value="ECO:0007669"/>
    <property type="project" value="InterPro"/>
</dbReference>
<dbReference type="Pfam" id="PF13242">
    <property type="entry name" value="Hydrolase_like"/>
    <property type="match status" value="1"/>
</dbReference>
<evidence type="ECO:0000256" key="7">
    <source>
        <dbReference type="ARBA" id="ARBA00031828"/>
    </source>
</evidence>
<dbReference type="InterPro" id="IPR036412">
    <property type="entry name" value="HAD-like_sf"/>
</dbReference>
<evidence type="ECO:0000259" key="8">
    <source>
        <dbReference type="Pfam" id="PF00535"/>
    </source>
</evidence>
<dbReference type="PANTHER" id="PTHR42891">
    <property type="entry name" value="D-GLYCERO-BETA-D-MANNO-HEPTOSE-1,7-BISPHOSPHATE 7-PHOSPHATASE"/>
    <property type="match status" value="1"/>
</dbReference>
<dbReference type="InterPro" id="IPR023214">
    <property type="entry name" value="HAD_sf"/>
</dbReference>
<dbReference type="Proteomes" id="UP000295217">
    <property type="component" value="Unassembled WGS sequence"/>
</dbReference>
<keyword evidence="10" id="KW-1185">Reference proteome</keyword>
<dbReference type="AlphaFoldDB" id="A0A4R5AB32"/>